<keyword evidence="4" id="KW-1185">Reference proteome</keyword>
<comment type="caution">
    <text evidence="3">The sequence shown here is derived from an EMBL/GenBank/DDBJ whole genome shotgun (WGS) entry which is preliminary data.</text>
</comment>
<name>A0A0D6PKN9_9PROT</name>
<dbReference type="STRING" id="1120923.SAMN02746095_00659"/>
<sequence length="54" mass="5806">MNIKNFSEKNGDSGPHAPHGLSREPPHTVAVPVILGIVCMVVVFGVLWVAYTYG</sequence>
<dbReference type="AlphaFoldDB" id="A0A0D6PKN9"/>
<evidence type="ECO:0000256" key="2">
    <source>
        <dbReference type="SAM" id="Phobius"/>
    </source>
</evidence>
<keyword evidence="2" id="KW-0472">Membrane</keyword>
<keyword evidence="2" id="KW-0812">Transmembrane</keyword>
<proteinExistence type="predicted"/>
<organism evidence="3 4">
    <name type="scientific">Acidocella aminolytica 101 = DSM 11237</name>
    <dbReference type="NCBI Taxonomy" id="1120923"/>
    <lineage>
        <taxon>Bacteria</taxon>
        <taxon>Pseudomonadati</taxon>
        <taxon>Pseudomonadota</taxon>
        <taxon>Alphaproteobacteria</taxon>
        <taxon>Acetobacterales</taxon>
        <taxon>Acidocellaceae</taxon>
        <taxon>Acidocella</taxon>
    </lineage>
</organism>
<feature type="transmembrane region" description="Helical" evidence="2">
    <location>
        <begin position="29"/>
        <end position="51"/>
    </location>
</feature>
<gene>
    <name evidence="3" type="ORF">Aam_118_010</name>
</gene>
<reference evidence="3 4" key="1">
    <citation type="submission" date="2012-11" db="EMBL/GenBank/DDBJ databases">
        <title>Whole genome sequence of Acidocella aminolytica 101 = DSM 11237.</title>
        <authorList>
            <person name="Azuma Y."/>
            <person name="Higashiura N."/>
            <person name="Hirakawa H."/>
            <person name="Matsushita K."/>
        </authorList>
    </citation>
    <scope>NUCLEOTIDE SEQUENCE [LARGE SCALE GENOMIC DNA]</scope>
    <source>
        <strain evidence="4">101 / DSM 11237</strain>
    </source>
</reference>
<dbReference type="RefSeq" id="WP_158320154.1">
    <property type="nucleotide sequence ID" value="NZ_BANC01000116.1"/>
</dbReference>
<evidence type="ECO:0000256" key="1">
    <source>
        <dbReference type="SAM" id="MobiDB-lite"/>
    </source>
</evidence>
<evidence type="ECO:0000313" key="4">
    <source>
        <dbReference type="Proteomes" id="UP000032668"/>
    </source>
</evidence>
<keyword evidence="2" id="KW-1133">Transmembrane helix</keyword>
<dbReference type="Proteomes" id="UP000032668">
    <property type="component" value="Unassembled WGS sequence"/>
</dbReference>
<dbReference type="EMBL" id="BANC01000116">
    <property type="protein sequence ID" value="GAN81768.1"/>
    <property type="molecule type" value="Genomic_DNA"/>
</dbReference>
<evidence type="ECO:0000313" key="3">
    <source>
        <dbReference type="EMBL" id="GAN81768.1"/>
    </source>
</evidence>
<protein>
    <submittedName>
        <fullName evidence="3">Uncharacterized protein</fullName>
    </submittedName>
</protein>
<feature type="compositionally biased region" description="Basic and acidic residues" evidence="1">
    <location>
        <begin position="1"/>
        <end position="11"/>
    </location>
</feature>
<feature type="region of interest" description="Disordered" evidence="1">
    <location>
        <begin position="1"/>
        <end position="23"/>
    </location>
</feature>
<accession>A0A0D6PKN9</accession>